<evidence type="ECO:0000256" key="1">
    <source>
        <dbReference type="SAM" id="Phobius"/>
    </source>
</evidence>
<reference evidence="2 3" key="1">
    <citation type="submission" date="2020-02" db="EMBL/GenBank/DDBJ databases">
        <title>Geodermatophilus sabuli CPCC 205279 I12A-02694.</title>
        <authorList>
            <person name="Jiang Z."/>
        </authorList>
    </citation>
    <scope>NUCLEOTIDE SEQUENCE [LARGE SCALE GENOMIC DNA]</scope>
    <source>
        <strain evidence="2 3">I12A-02694</strain>
    </source>
</reference>
<protein>
    <submittedName>
        <fullName evidence="2">Uncharacterized protein</fullName>
    </submittedName>
</protein>
<keyword evidence="1" id="KW-1133">Transmembrane helix</keyword>
<comment type="caution">
    <text evidence="2">The sequence shown here is derived from an EMBL/GenBank/DDBJ whole genome shotgun (WGS) entry which is preliminary data.</text>
</comment>
<accession>A0A7K3W181</accession>
<evidence type="ECO:0000313" key="2">
    <source>
        <dbReference type="EMBL" id="NEK58388.1"/>
    </source>
</evidence>
<keyword evidence="3" id="KW-1185">Reference proteome</keyword>
<dbReference type="Proteomes" id="UP000470246">
    <property type="component" value="Unassembled WGS sequence"/>
</dbReference>
<organism evidence="2 3">
    <name type="scientific">Geodermatophilus sabuli</name>
    <dbReference type="NCBI Taxonomy" id="1564158"/>
    <lineage>
        <taxon>Bacteria</taxon>
        <taxon>Bacillati</taxon>
        <taxon>Actinomycetota</taxon>
        <taxon>Actinomycetes</taxon>
        <taxon>Geodermatophilales</taxon>
        <taxon>Geodermatophilaceae</taxon>
        <taxon>Geodermatophilus</taxon>
    </lineage>
</organism>
<dbReference type="AlphaFoldDB" id="A0A7K3W181"/>
<dbReference type="RefSeq" id="WP_163481761.1">
    <property type="nucleotide sequence ID" value="NZ_JAAGWF010000010.1"/>
</dbReference>
<evidence type="ECO:0000313" key="3">
    <source>
        <dbReference type="Proteomes" id="UP000470246"/>
    </source>
</evidence>
<feature type="transmembrane region" description="Helical" evidence="1">
    <location>
        <begin position="7"/>
        <end position="27"/>
    </location>
</feature>
<gene>
    <name evidence="2" type="ORF">GCU56_10945</name>
</gene>
<sequence>MRRAAPWVVAGLGGLLAVAGVVVFWLANTATWTVYGGSYAPLVPEGSPAAYQSRLVLGVDGSVLWTWRHAAGAGLLVLGLLLLAAVGGWALGRRSGRRDTSGPPA</sequence>
<keyword evidence="1" id="KW-0812">Transmembrane</keyword>
<dbReference type="EMBL" id="JAAGWF010000010">
    <property type="protein sequence ID" value="NEK58388.1"/>
    <property type="molecule type" value="Genomic_DNA"/>
</dbReference>
<name>A0A7K3W181_9ACTN</name>
<feature type="transmembrane region" description="Helical" evidence="1">
    <location>
        <begin position="70"/>
        <end position="91"/>
    </location>
</feature>
<keyword evidence="1" id="KW-0472">Membrane</keyword>
<proteinExistence type="predicted"/>